<dbReference type="InterPro" id="IPR016186">
    <property type="entry name" value="C-type_lectin-like/link_sf"/>
</dbReference>
<dbReference type="GO" id="GO:0030246">
    <property type="term" value="F:carbohydrate binding"/>
    <property type="evidence" value="ECO:0007669"/>
    <property type="project" value="UniProtKB-KW"/>
</dbReference>
<gene>
    <name evidence="8" type="primary">LOC117658517</name>
</gene>
<sequence>MVSNTYPGGKRPAMSPEEPPAKPAPDDKIDLNQSPIMKTRIKYWWIMISITAGVLTVILATSVQTYNAMLVEDWSLYEEPMKKLRITLSIGVRDEKIKHNENAMKVSKLVERMPQLFKESENGFAADKKRYQALFKKGSKISDNWKLFGWNLYYVSKANEKKTWHDAKYFCKSRDSHLTSILNEEEQKYISSKLNESAWIGLTDENVEGHWEWSDGSRLIIQYWADGNPNGSSMMEKQMKTALP</sequence>
<dbReference type="Pfam" id="PF00059">
    <property type="entry name" value="Lectin_C"/>
    <property type="match status" value="1"/>
</dbReference>
<evidence type="ECO:0000256" key="5">
    <source>
        <dbReference type="SAM" id="Phobius"/>
    </source>
</evidence>
<keyword evidence="2" id="KW-0964">Secreted</keyword>
<dbReference type="SUPFAM" id="SSF56436">
    <property type="entry name" value="C-type lectin-like"/>
    <property type="match status" value="1"/>
</dbReference>
<proteinExistence type="predicted"/>
<dbReference type="AlphaFoldDB" id="A0A6P9AZ29"/>
<organism evidence="7 8">
    <name type="scientific">Pantherophis guttatus</name>
    <name type="common">Corn snake</name>
    <name type="synonym">Elaphe guttata</name>
    <dbReference type="NCBI Taxonomy" id="94885"/>
    <lineage>
        <taxon>Eukaryota</taxon>
        <taxon>Metazoa</taxon>
        <taxon>Chordata</taxon>
        <taxon>Craniata</taxon>
        <taxon>Vertebrata</taxon>
        <taxon>Euteleostomi</taxon>
        <taxon>Lepidosauria</taxon>
        <taxon>Squamata</taxon>
        <taxon>Bifurcata</taxon>
        <taxon>Unidentata</taxon>
        <taxon>Episquamata</taxon>
        <taxon>Toxicofera</taxon>
        <taxon>Serpentes</taxon>
        <taxon>Colubroidea</taxon>
        <taxon>Colubridae</taxon>
        <taxon>Colubrinae</taxon>
        <taxon>Pantherophis</taxon>
    </lineage>
</organism>
<evidence type="ECO:0000256" key="3">
    <source>
        <dbReference type="ARBA" id="ARBA00023157"/>
    </source>
</evidence>
<comment type="subcellular location">
    <subcellularLocation>
        <location evidence="1">Secreted</location>
    </subcellularLocation>
</comment>
<name>A0A6P9AZ29_PANGU</name>
<evidence type="ECO:0000256" key="4">
    <source>
        <dbReference type="SAM" id="MobiDB-lite"/>
    </source>
</evidence>
<evidence type="ECO:0000256" key="1">
    <source>
        <dbReference type="ARBA" id="ARBA00004613"/>
    </source>
</evidence>
<dbReference type="GO" id="GO:0005576">
    <property type="term" value="C:extracellular region"/>
    <property type="evidence" value="ECO:0007669"/>
    <property type="project" value="UniProtKB-SubCell"/>
</dbReference>
<evidence type="ECO:0000313" key="8">
    <source>
        <dbReference type="RefSeq" id="XP_034262534.2"/>
    </source>
</evidence>
<dbReference type="InterPro" id="IPR050111">
    <property type="entry name" value="C-type_lectin/snaclec_domain"/>
</dbReference>
<dbReference type="InParanoid" id="A0A6P9AZ29"/>
<dbReference type="Proteomes" id="UP001652622">
    <property type="component" value="Unplaced"/>
</dbReference>
<keyword evidence="5" id="KW-0472">Membrane</keyword>
<dbReference type="InterPro" id="IPR016187">
    <property type="entry name" value="CTDL_fold"/>
</dbReference>
<dbReference type="RefSeq" id="XP_034262534.2">
    <property type="nucleotide sequence ID" value="XM_034406643.2"/>
</dbReference>
<evidence type="ECO:0000313" key="7">
    <source>
        <dbReference type="Proteomes" id="UP001652622"/>
    </source>
</evidence>
<keyword evidence="5" id="KW-0812">Transmembrane</keyword>
<evidence type="ECO:0000256" key="2">
    <source>
        <dbReference type="ARBA" id="ARBA00022525"/>
    </source>
</evidence>
<feature type="transmembrane region" description="Helical" evidence="5">
    <location>
        <begin position="43"/>
        <end position="63"/>
    </location>
</feature>
<reference evidence="8" key="1">
    <citation type="submission" date="2025-08" db="UniProtKB">
        <authorList>
            <consortium name="RefSeq"/>
        </authorList>
    </citation>
    <scope>IDENTIFICATION</scope>
    <source>
        <tissue evidence="8">Blood</tissue>
    </source>
</reference>
<protein>
    <submittedName>
        <fullName evidence="8">Hepatic lectin-like isoform X1</fullName>
    </submittedName>
</protein>
<keyword evidence="5" id="KW-1133">Transmembrane helix</keyword>
<dbReference type="KEGG" id="pgut:117658517"/>
<dbReference type="InterPro" id="IPR001304">
    <property type="entry name" value="C-type_lectin-like"/>
</dbReference>
<dbReference type="GeneID" id="117658517"/>
<dbReference type="PANTHER" id="PTHR22803">
    <property type="entry name" value="MANNOSE, PHOSPHOLIPASE, LECTIN RECEPTOR RELATED"/>
    <property type="match status" value="1"/>
</dbReference>
<dbReference type="PROSITE" id="PS50041">
    <property type="entry name" value="C_TYPE_LECTIN_2"/>
    <property type="match status" value="1"/>
</dbReference>
<keyword evidence="3" id="KW-1015">Disulfide bond</keyword>
<feature type="domain" description="C-type lectin" evidence="6">
    <location>
        <begin position="148"/>
        <end position="236"/>
    </location>
</feature>
<feature type="region of interest" description="Disordered" evidence="4">
    <location>
        <begin position="1"/>
        <end position="31"/>
    </location>
</feature>
<dbReference type="Gene3D" id="3.10.100.10">
    <property type="entry name" value="Mannose-Binding Protein A, subunit A"/>
    <property type="match status" value="1"/>
</dbReference>
<keyword evidence="7" id="KW-1185">Reference proteome</keyword>
<dbReference type="SMART" id="SM00034">
    <property type="entry name" value="CLECT"/>
    <property type="match status" value="1"/>
</dbReference>
<accession>A0A6P9AZ29</accession>
<evidence type="ECO:0000259" key="6">
    <source>
        <dbReference type="PROSITE" id="PS50041"/>
    </source>
</evidence>